<dbReference type="Gene3D" id="3.30.200.20">
    <property type="entry name" value="Phosphorylase Kinase, domain 1"/>
    <property type="match status" value="1"/>
</dbReference>
<keyword evidence="1" id="KW-0723">Serine/threonine-protein kinase</keyword>
<sequence length="464" mass="53287">MTITNLQNHLILDYCVLDMLSEGVFGQVLHCLKPTSAETVAVKVLKKEGQYSLKRELAMLHRVQQLDPEKCHVVKFIDTFVWNDNTCMVFEMLDCSLIDFCKRRKKRPNLSEIRVIAQQLLMAFEALGELGIVHTDLKPDNVMLVNCKNQPLKVKLIDFGVAHLKSEMKLGSSHQNIYYQAPEVSLGLPLTEALDMWSLGVVLVVLYLYQRPFSGSSPYNKLRTISCVVGAPSDELLDRGIYTNRDRMGFLNLLRKLLHVDFSKRITPSEALQHEFITLEYFEENQDEYVKQARDLMGLVQRNTSRDPQNLTPEKVSQEVKEMPPTSRECSSLYPESTSVWRSRKMVRSSISHHQSPSKWGSPRRSRRRTNQRRSRRRRTTQRTAGQKSITGLRAFLLRILKTLRAKYGSSITSRSKVSEGDFRRLWAKRQTALLHISINPATPPQQQAVHEAGQGLWNVCYAN</sequence>
<dbReference type="PROSITE" id="PS00108">
    <property type="entry name" value="PROTEIN_KINASE_ST"/>
    <property type="match status" value="1"/>
</dbReference>
<evidence type="ECO:0000256" key="2">
    <source>
        <dbReference type="ARBA" id="ARBA00022679"/>
    </source>
</evidence>
<feature type="compositionally biased region" description="Polar residues" evidence="6">
    <location>
        <begin position="349"/>
        <end position="359"/>
    </location>
</feature>
<dbReference type="STRING" id="409849.ENSPMGP00000016027"/>
<dbReference type="PANTHER" id="PTHR24058:SF53">
    <property type="entry name" value="HOMEODOMAIN-INTERACTING PROTEIN KINASE 2"/>
    <property type="match status" value="1"/>
</dbReference>
<dbReference type="GO" id="GO:0005737">
    <property type="term" value="C:cytoplasm"/>
    <property type="evidence" value="ECO:0007669"/>
    <property type="project" value="TreeGrafter"/>
</dbReference>
<dbReference type="GO" id="GO:0005524">
    <property type="term" value="F:ATP binding"/>
    <property type="evidence" value="ECO:0007669"/>
    <property type="project" value="UniProtKB-KW"/>
</dbReference>
<evidence type="ECO:0000256" key="4">
    <source>
        <dbReference type="ARBA" id="ARBA00022777"/>
    </source>
</evidence>
<dbReference type="Gene3D" id="1.10.510.10">
    <property type="entry name" value="Transferase(Phosphotransferase) domain 1"/>
    <property type="match status" value="1"/>
</dbReference>
<dbReference type="PROSITE" id="PS50011">
    <property type="entry name" value="PROTEIN_KINASE_DOM"/>
    <property type="match status" value="1"/>
</dbReference>
<dbReference type="GO" id="GO:0042771">
    <property type="term" value="P:intrinsic apoptotic signaling pathway in response to DNA damage by p53 class mediator"/>
    <property type="evidence" value="ECO:0007669"/>
    <property type="project" value="TreeGrafter"/>
</dbReference>
<keyword evidence="3" id="KW-0547">Nucleotide-binding</keyword>
<dbReference type="PANTHER" id="PTHR24058">
    <property type="entry name" value="DUAL SPECIFICITY PROTEIN KINASE"/>
    <property type="match status" value="1"/>
</dbReference>
<dbReference type="InterPro" id="IPR000719">
    <property type="entry name" value="Prot_kinase_dom"/>
</dbReference>
<protein>
    <recommendedName>
        <fullName evidence="7">Protein kinase domain-containing protein</fullName>
    </recommendedName>
</protein>
<feature type="region of interest" description="Disordered" evidence="6">
    <location>
        <begin position="300"/>
        <end position="388"/>
    </location>
</feature>
<feature type="compositionally biased region" description="Basic residues" evidence="6">
    <location>
        <begin position="362"/>
        <end position="381"/>
    </location>
</feature>
<evidence type="ECO:0000256" key="6">
    <source>
        <dbReference type="SAM" id="MobiDB-lite"/>
    </source>
</evidence>
<dbReference type="SUPFAM" id="SSF56112">
    <property type="entry name" value="Protein kinase-like (PK-like)"/>
    <property type="match status" value="1"/>
</dbReference>
<accession>A0A3B4AG21</accession>
<dbReference type="GO" id="GO:0004713">
    <property type="term" value="F:protein tyrosine kinase activity"/>
    <property type="evidence" value="ECO:0007669"/>
    <property type="project" value="TreeGrafter"/>
</dbReference>
<dbReference type="GO" id="GO:0003713">
    <property type="term" value="F:transcription coactivator activity"/>
    <property type="evidence" value="ECO:0007669"/>
    <property type="project" value="TreeGrafter"/>
</dbReference>
<dbReference type="Pfam" id="PF00069">
    <property type="entry name" value="Pkinase"/>
    <property type="match status" value="1"/>
</dbReference>
<dbReference type="SMART" id="SM00220">
    <property type="entry name" value="S_TKc"/>
    <property type="match status" value="1"/>
</dbReference>
<evidence type="ECO:0000256" key="1">
    <source>
        <dbReference type="ARBA" id="ARBA00022527"/>
    </source>
</evidence>
<evidence type="ECO:0000256" key="5">
    <source>
        <dbReference type="ARBA" id="ARBA00022840"/>
    </source>
</evidence>
<name>A0A3B4AG21_9GOBI</name>
<dbReference type="AlphaFoldDB" id="A0A3B4AG21"/>
<feature type="compositionally biased region" description="Polar residues" evidence="6">
    <location>
        <begin position="301"/>
        <end position="312"/>
    </location>
</feature>
<keyword evidence="9" id="KW-1185">Reference proteome</keyword>
<dbReference type="GO" id="GO:0045944">
    <property type="term" value="P:positive regulation of transcription by RNA polymerase II"/>
    <property type="evidence" value="ECO:0007669"/>
    <property type="project" value="TreeGrafter"/>
</dbReference>
<evidence type="ECO:0000256" key="3">
    <source>
        <dbReference type="ARBA" id="ARBA00022741"/>
    </source>
</evidence>
<dbReference type="GO" id="GO:0046332">
    <property type="term" value="F:SMAD binding"/>
    <property type="evidence" value="ECO:0007669"/>
    <property type="project" value="TreeGrafter"/>
</dbReference>
<dbReference type="InterPro" id="IPR050494">
    <property type="entry name" value="Ser_Thr_dual-spec_kinase"/>
</dbReference>
<dbReference type="GO" id="GO:0016605">
    <property type="term" value="C:PML body"/>
    <property type="evidence" value="ECO:0007669"/>
    <property type="project" value="TreeGrafter"/>
</dbReference>
<feature type="compositionally biased region" description="Polar residues" evidence="6">
    <location>
        <begin position="328"/>
        <end position="341"/>
    </location>
</feature>
<feature type="domain" description="Protein kinase" evidence="7">
    <location>
        <begin position="14"/>
        <end position="277"/>
    </location>
</feature>
<dbReference type="GO" id="GO:0004674">
    <property type="term" value="F:protein serine/threonine kinase activity"/>
    <property type="evidence" value="ECO:0007669"/>
    <property type="project" value="UniProtKB-KW"/>
</dbReference>
<dbReference type="InterPro" id="IPR008271">
    <property type="entry name" value="Ser/Thr_kinase_AS"/>
</dbReference>
<reference evidence="8" key="1">
    <citation type="submission" date="2025-08" db="UniProtKB">
        <authorList>
            <consortium name="Ensembl"/>
        </authorList>
    </citation>
    <scope>IDENTIFICATION</scope>
</reference>
<organism evidence="8 9">
    <name type="scientific">Periophthalmus magnuspinnatus</name>
    <dbReference type="NCBI Taxonomy" id="409849"/>
    <lineage>
        <taxon>Eukaryota</taxon>
        <taxon>Metazoa</taxon>
        <taxon>Chordata</taxon>
        <taxon>Craniata</taxon>
        <taxon>Vertebrata</taxon>
        <taxon>Euteleostomi</taxon>
        <taxon>Actinopterygii</taxon>
        <taxon>Neopterygii</taxon>
        <taxon>Teleostei</taxon>
        <taxon>Neoteleostei</taxon>
        <taxon>Acanthomorphata</taxon>
        <taxon>Gobiaria</taxon>
        <taxon>Gobiiformes</taxon>
        <taxon>Gobioidei</taxon>
        <taxon>Gobiidae</taxon>
        <taxon>Oxudercinae</taxon>
        <taxon>Periophthalmus</taxon>
    </lineage>
</organism>
<evidence type="ECO:0000259" key="7">
    <source>
        <dbReference type="PROSITE" id="PS50011"/>
    </source>
</evidence>
<reference evidence="8" key="2">
    <citation type="submission" date="2025-09" db="UniProtKB">
        <authorList>
            <consortium name="Ensembl"/>
        </authorList>
    </citation>
    <scope>IDENTIFICATION</scope>
</reference>
<dbReference type="GO" id="GO:0007224">
    <property type="term" value="P:smoothened signaling pathway"/>
    <property type="evidence" value="ECO:0007669"/>
    <property type="project" value="TreeGrafter"/>
</dbReference>
<evidence type="ECO:0000313" key="8">
    <source>
        <dbReference type="Ensembl" id="ENSPMGP00000016027.1"/>
    </source>
</evidence>
<proteinExistence type="predicted"/>
<keyword evidence="2" id="KW-0808">Transferase</keyword>
<keyword evidence="4" id="KW-0418">Kinase</keyword>
<dbReference type="Ensembl" id="ENSPMGT00000017097.1">
    <property type="protein sequence ID" value="ENSPMGP00000016027.1"/>
    <property type="gene ID" value="ENSPMGG00000013108.1"/>
</dbReference>
<dbReference type="Proteomes" id="UP000261520">
    <property type="component" value="Unplaced"/>
</dbReference>
<keyword evidence="5" id="KW-0067">ATP-binding</keyword>
<evidence type="ECO:0000313" key="9">
    <source>
        <dbReference type="Proteomes" id="UP000261520"/>
    </source>
</evidence>
<dbReference type="InterPro" id="IPR011009">
    <property type="entry name" value="Kinase-like_dom_sf"/>
</dbReference>
<dbReference type="GO" id="GO:0003714">
    <property type="term" value="F:transcription corepressor activity"/>
    <property type="evidence" value="ECO:0007669"/>
    <property type="project" value="TreeGrafter"/>
</dbReference>